<dbReference type="InterPro" id="IPR029058">
    <property type="entry name" value="AB_hydrolase_fold"/>
</dbReference>
<reference evidence="3" key="1">
    <citation type="journal article" date="2018" name="Nat. Commun.">
        <title>Diversity and evolution of the emerging Pandoraviridae family.</title>
        <authorList>
            <person name="Legendre M."/>
            <person name="Fabre E."/>
            <person name="Poirot O."/>
            <person name="Jeudy S."/>
            <person name="Lartigue A."/>
            <person name="Alempic J.M."/>
            <person name="Beucher L."/>
            <person name="Philippe N."/>
            <person name="Bertaux L."/>
            <person name="Christo-Foroux E."/>
            <person name="Labadie K."/>
            <person name="Coute Y."/>
            <person name="Abergel C."/>
            <person name="Claverie J.M."/>
        </authorList>
    </citation>
    <scope>NUCLEOTIDE SEQUENCE [LARGE SCALE GENOMIC DNA]</scope>
    <source>
        <strain evidence="3">Neocaledonia</strain>
    </source>
</reference>
<protein>
    <submittedName>
        <fullName evidence="3">Esterase FrsA incomplete domain containing protein</fullName>
    </submittedName>
</protein>
<evidence type="ECO:0000256" key="1">
    <source>
        <dbReference type="SAM" id="MobiDB-lite"/>
    </source>
</evidence>
<dbReference type="EMBL" id="MG011690">
    <property type="protein sequence ID" value="AVK75734.1"/>
    <property type="molecule type" value="Genomic_DNA"/>
</dbReference>
<gene>
    <name evidence="3" type="ORF">pneo_cds_127</name>
</gene>
<feature type="compositionally biased region" description="Low complexity" evidence="1">
    <location>
        <begin position="131"/>
        <end position="142"/>
    </location>
</feature>
<dbReference type="SUPFAM" id="SSF53474">
    <property type="entry name" value="alpha/beta-Hydrolases"/>
    <property type="match status" value="1"/>
</dbReference>
<feature type="region of interest" description="Disordered" evidence="1">
    <location>
        <begin position="122"/>
        <end position="153"/>
    </location>
</feature>
<proteinExistence type="predicted"/>
<evidence type="ECO:0000259" key="2">
    <source>
        <dbReference type="Pfam" id="PF00326"/>
    </source>
</evidence>
<dbReference type="Gene3D" id="3.40.50.1820">
    <property type="entry name" value="alpha/beta hydrolase"/>
    <property type="match status" value="1"/>
</dbReference>
<evidence type="ECO:0000313" key="3">
    <source>
        <dbReference type="EMBL" id="AVK75734.1"/>
    </source>
</evidence>
<dbReference type="InterPro" id="IPR001375">
    <property type="entry name" value="Peptidase_S9_cat"/>
</dbReference>
<dbReference type="PANTHER" id="PTHR12277">
    <property type="entry name" value="ALPHA/BETA HYDROLASE DOMAIN-CONTAINING PROTEIN"/>
    <property type="match status" value="1"/>
</dbReference>
<dbReference type="KEGG" id="vg:36842108"/>
<dbReference type="PANTHER" id="PTHR12277:SF81">
    <property type="entry name" value="PROTEIN ABHD13"/>
    <property type="match status" value="1"/>
</dbReference>
<feature type="domain" description="Peptidase S9 prolyl oligopeptidase catalytic" evidence="2">
    <location>
        <begin position="160"/>
        <end position="288"/>
    </location>
</feature>
<dbReference type="GeneID" id="36842108"/>
<organism evidence="3">
    <name type="scientific">Pandoravirus neocaledonia</name>
    <dbReference type="NCBI Taxonomy" id="2107708"/>
    <lineage>
        <taxon>Viruses</taxon>
        <taxon>Pandoravirus</taxon>
    </lineage>
</organism>
<dbReference type="Proteomes" id="UP000249287">
    <property type="component" value="Segment"/>
</dbReference>
<name>A0A2U7UBB8_9VIRU</name>
<dbReference type="RefSeq" id="YP_009481737.1">
    <property type="nucleotide sequence ID" value="NC_037666.1"/>
</dbReference>
<accession>A0A2U7UBB8</accession>
<dbReference type="Pfam" id="PF00326">
    <property type="entry name" value="Peptidase_S9"/>
    <property type="match status" value="1"/>
</dbReference>
<sequence length="316" mass="33916">MLRRLVEARLFMPPAEASYDACDRHLSGLHVSTLAVASLDEKVACATTFDPAVGRALRNNNHNDDDDDRDRSASAPLIIYFHGNAEDIGMAAPRIARLTSRLGVDAMIVEYPGYGPFVPRDRGDRCCEPDSSPSPLSSSSSSWTRRAPPSEKAAHATARAAFSHALRQRWVRRPDQIVLWGTSLGGAVAARLAADMSRRGTPPGALILASTFATARDAARDLVGGPWWRAVGRGVFATADHVPDVACPTLLLHGADDEVIPVRHASTLASTCGRETWWRMAVVPGGTHNDIDDDGFVVPQVRAFLCEVLALPAGAP</sequence>